<dbReference type="InterPro" id="IPR013328">
    <property type="entry name" value="6PGD_dom2"/>
</dbReference>
<sequence length="362" mass="40027">MLRFAMLGSGNGARAWCAQISAAGYPIVMWEPLDNVPDFPTLHEKKTISLVGDIQVTGHLHAVTRDIKEAMDGASIVVVNVPSFAHGPIFEKMIPLLKDGQHIVIVPGNFGAYRLKTMMSKMGCKARISISTVETQPYACRICAVDKVNINKRKTAIYLATSPASAGSEILDILNSAFDGYVKYKKADHILALDMSNINFTMHPYPVILNWGAIEQRGDTWRHYIDGITPLISEQMHELDKERVAIGAACGFKLDGFLELMKMYYGDNSSKNIFEYVHSPETPYSDLVGQSVRSRYITEDVPGVIMPIACIARKAGTRSPRADLIVNFCSQLHGTDYWHQGTTLESIGIADKSIDEIINMLA</sequence>
<evidence type="ECO:0000259" key="3">
    <source>
        <dbReference type="Pfam" id="PF02317"/>
    </source>
</evidence>
<evidence type="ECO:0000259" key="2">
    <source>
        <dbReference type="Pfam" id="PF01210"/>
    </source>
</evidence>
<dbReference type="Gene3D" id="1.10.1040.10">
    <property type="entry name" value="N-(1-d-carboxylethyl)-l-norvaline Dehydrogenase, domain 2"/>
    <property type="match status" value="1"/>
</dbReference>
<keyword evidence="5" id="KW-1185">Reference proteome</keyword>
<dbReference type="InterPro" id="IPR008927">
    <property type="entry name" value="6-PGluconate_DH-like_C_sf"/>
</dbReference>
<comment type="caution">
    <text evidence="4">The sequence shown here is derived from an EMBL/GenBank/DDBJ whole genome shotgun (WGS) entry which is preliminary data.</text>
</comment>
<evidence type="ECO:0000256" key="1">
    <source>
        <dbReference type="ARBA" id="ARBA00023002"/>
    </source>
</evidence>
<protein>
    <submittedName>
        <fullName evidence="4">Opine dehydrogenase</fullName>
    </submittedName>
</protein>
<feature type="domain" description="Opine dehydrogenase" evidence="3">
    <location>
        <begin position="187"/>
        <end position="332"/>
    </location>
</feature>
<gene>
    <name evidence="4" type="ORF">HMPREF7215_1930</name>
</gene>
<accession>A0ABP2HSV7</accession>
<dbReference type="SUPFAM" id="SSF48179">
    <property type="entry name" value="6-phosphogluconate dehydrogenase C-terminal domain-like"/>
    <property type="match status" value="1"/>
</dbReference>
<proteinExistence type="predicted"/>
<dbReference type="Gene3D" id="3.40.50.720">
    <property type="entry name" value="NAD(P)-binding Rossmann-like Domain"/>
    <property type="match status" value="1"/>
</dbReference>
<dbReference type="InterPro" id="IPR036291">
    <property type="entry name" value="NAD(P)-bd_dom_sf"/>
</dbReference>
<name>A0ABP2HSV7_9BACT</name>
<dbReference type="RefSeq" id="WP_009165123.1">
    <property type="nucleotide sequence ID" value="NZ_ADFP01000082.1"/>
</dbReference>
<dbReference type="Proteomes" id="UP000006462">
    <property type="component" value="Unassembled WGS sequence"/>
</dbReference>
<evidence type="ECO:0000313" key="4">
    <source>
        <dbReference type="EMBL" id="EFB90418.1"/>
    </source>
</evidence>
<dbReference type="InterPro" id="IPR051729">
    <property type="entry name" value="Opine/Lysopine_DH"/>
</dbReference>
<dbReference type="PANTHER" id="PTHR38015">
    <property type="entry name" value="BLR6086 PROTEIN"/>
    <property type="match status" value="1"/>
</dbReference>
<reference evidence="4 5" key="1">
    <citation type="submission" date="2009-12" db="EMBL/GenBank/DDBJ databases">
        <authorList>
            <person name="Shrivastava S."/>
            <person name="Madupu R."/>
            <person name="Durkin A.S."/>
            <person name="Torralba M."/>
            <person name="Methe B."/>
            <person name="Sutton G.G."/>
            <person name="Strausberg R.L."/>
            <person name="Nelson K.E."/>
        </authorList>
    </citation>
    <scope>NUCLEOTIDE SEQUENCE [LARGE SCALE GENOMIC DNA]</scope>
    <source>
        <strain evidence="4 5">W5455</strain>
    </source>
</reference>
<evidence type="ECO:0000313" key="5">
    <source>
        <dbReference type="Proteomes" id="UP000006462"/>
    </source>
</evidence>
<organism evidence="4 5">
    <name type="scientific">Pyramidobacter piscolens W5455</name>
    <dbReference type="NCBI Taxonomy" id="352165"/>
    <lineage>
        <taxon>Bacteria</taxon>
        <taxon>Thermotogati</taxon>
        <taxon>Synergistota</taxon>
        <taxon>Synergistia</taxon>
        <taxon>Synergistales</taxon>
        <taxon>Dethiosulfovibrionaceae</taxon>
        <taxon>Pyramidobacter</taxon>
    </lineage>
</organism>
<feature type="domain" description="Glycerol-3-phosphate dehydrogenase NAD-dependent N-terminal" evidence="2">
    <location>
        <begin position="5"/>
        <end position="106"/>
    </location>
</feature>
<dbReference type="InterPro" id="IPR003421">
    <property type="entry name" value="Opine_DH"/>
</dbReference>
<dbReference type="PANTHER" id="PTHR38015:SF1">
    <property type="entry name" value="OPINE DEHYDROGENASE DOMAIN-CONTAINING PROTEIN"/>
    <property type="match status" value="1"/>
</dbReference>
<dbReference type="InterPro" id="IPR011128">
    <property type="entry name" value="G3P_DH_NAD-dep_N"/>
</dbReference>
<dbReference type="Pfam" id="PF01210">
    <property type="entry name" value="NAD_Gly3P_dh_N"/>
    <property type="match status" value="1"/>
</dbReference>
<dbReference type="SUPFAM" id="SSF51735">
    <property type="entry name" value="NAD(P)-binding Rossmann-fold domains"/>
    <property type="match status" value="1"/>
</dbReference>
<keyword evidence="1" id="KW-0560">Oxidoreductase</keyword>
<dbReference type="EMBL" id="ADFP01000082">
    <property type="protein sequence ID" value="EFB90418.1"/>
    <property type="molecule type" value="Genomic_DNA"/>
</dbReference>
<dbReference type="Pfam" id="PF02317">
    <property type="entry name" value="Octopine_DH"/>
    <property type="match status" value="1"/>
</dbReference>